<feature type="transmembrane region" description="Helical" evidence="6">
    <location>
        <begin position="212"/>
        <end position="234"/>
    </location>
</feature>
<evidence type="ECO:0000313" key="7">
    <source>
        <dbReference type="EMBL" id="AKU18639.1"/>
    </source>
</evidence>
<dbReference type="GO" id="GO:0034755">
    <property type="term" value="P:iron ion transmembrane transport"/>
    <property type="evidence" value="ECO:0007669"/>
    <property type="project" value="TreeGrafter"/>
</dbReference>
<organism evidence="7 8">
    <name type="scientific">Luteipulveratus mongoliensis</name>
    <dbReference type="NCBI Taxonomy" id="571913"/>
    <lineage>
        <taxon>Bacteria</taxon>
        <taxon>Bacillati</taxon>
        <taxon>Actinomycetota</taxon>
        <taxon>Actinomycetes</taxon>
        <taxon>Micrococcales</taxon>
        <taxon>Dermacoccaceae</taxon>
        <taxon>Luteipulveratus</taxon>
    </lineage>
</organism>
<proteinExistence type="predicted"/>
<dbReference type="InterPro" id="IPR001046">
    <property type="entry name" value="NRAMP_fam"/>
</dbReference>
<feature type="transmembrane region" description="Helical" evidence="6">
    <location>
        <begin position="295"/>
        <end position="312"/>
    </location>
</feature>
<keyword evidence="8" id="KW-1185">Reference proteome</keyword>
<dbReference type="PRINTS" id="PR00447">
    <property type="entry name" value="NATRESASSCMP"/>
</dbReference>
<dbReference type="PANTHER" id="PTHR11706:SF33">
    <property type="entry name" value="NATURAL RESISTANCE-ASSOCIATED MACROPHAGE PROTEIN 2"/>
    <property type="match status" value="1"/>
</dbReference>
<keyword evidence="3 6" id="KW-0812">Transmembrane</keyword>
<evidence type="ECO:0000256" key="6">
    <source>
        <dbReference type="SAM" id="Phobius"/>
    </source>
</evidence>
<dbReference type="PANTHER" id="PTHR11706">
    <property type="entry name" value="SOLUTE CARRIER PROTEIN FAMILY 11 MEMBER"/>
    <property type="match status" value="1"/>
</dbReference>
<dbReference type="STRING" id="571913.VV02_04460"/>
<feature type="transmembrane region" description="Helical" evidence="6">
    <location>
        <begin position="358"/>
        <end position="380"/>
    </location>
</feature>
<reference evidence="7 8" key="1">
    <citation type="submission" date="2015-03" db="EMBL/GenBank/DDBJ databases">
        <title>Luteipulveratus halotolerans sp. nov., a novel actinobacterium (Dermacoccaceae) from Sarawak, Malaysia.</title>
        <authorList>
            <person name="Juboi H."/>
            <person name="Basik A."/>
            <person name="Shamsul S.S."/>
            <person name="Arnold P."/>
            <person name="Schmitt E.K."/>
            <person name="Sanglier J.-J."/>
            <person name="Yeo T."/>
        </authorList>
    </citation>
    <scope>NUCLEOTIDE SEQUENCE [LARGE SCALE GENOMIC DNA]</scope>
    <source>
        <strain evidence="7 8">MN07-A0370</strain>
    </source>
</reference>
<dbReference type="KEGG" id="lmoi:VV02_04460"/>
<feature type="transmembrane region" description="Helical" evidence="6">
    <location>
        <begin position="95"/>
        <end position="116"/>
    </location>
</feature>
<evidence type="ECO:0000256" key="4">
    <source>
        <dbReference type="ARBA" id="ARBA00022989"/>
    </source>
</evidence>
<sequence length="383" mass="38473">MAYVDPGNIATNTAAGAGHGFLLLWVVVLATLMAGPVQYLSAKLGIVSGASLPSYVGRRLSRRSRLAYWAQAEIVAVATDVAEVIGAAVAMNLLFGVPLVLAGLIAAVVSMVVLAVRDRLGAKAFEALCALSLLGIGVGFAVGIVREPAGLREIGGGLVPGLAGVDTVLLAAGIVGATVMPHAVYLHSSLTAENRSATGDLATRLRWTRIDVTVAMVVAGSINVSMLVLGATALRGSDDDSLGGAAAGLAERVGHGAGTAFLVALLVSGLSSTAVGTQAGASIMAGLLRRKVPTVVRRCVTLVPALGLLASGQEPLSVLVLSQVVLALGLPFALVPLVRATRDGAAMGAWRNGRILSAVVTTITAAVIALDLSLVALTVAGHG</sequence>
<dbReference type="Pfam" id="PF01566">
    <property type="entry name" value="Nramp"/>
    <property type="match status" value="1"/>
</dbReference>
<feature type="transmembrane region" description="Helical" evidence="6">
    <location>
        <begin position="22"/>
        <end position="46"/>
    </location>
</feature>
<feature type="transmembrane region" description="Helical" evidence="6">
    <location>
        <begin position="165"/>
        <end position="186"/>
    </location>
</feature>
<name>A0A0K1JPJ6_9MICO</name>
<feature type="transmembrane region" description="Helical" evidence="6">
    <location>
        <begin position="254"/>
        <end position="275"/>
    </location>
</feature>
<feature type="transmembrane region" description="Helical" evidence="6">
    <location>
        <begin position="318"/>
        <end position="338"/>
    </location>
</feature>
<evidence type="ECO:0000256" key="2">
    <source>
        <dbReference type="ARBA" id="ARBA00022448"/>
    </source>
</evidence>
<dbReference type="GO" id="GO:0005384">
    <property type="term" value="F:manganese ion transmembrane transporter activity"/>
    <property type="evidence" value="ECO:0007669"/>
    <property type="project" value="TreeGrafter"/>
</dbReference>
<evidence type="ECO:0000256" key="5">
    <source>
        <dbReference type="ARBA" id="ARBA00023136"/>
    </source>
</evidence>
<dbReference type="NCBIfam" id="NF037982">
    <property type="entry name" value="Nramp_1"/>
    <property type="match status" value="1"/>
</dbReference>
<dbReference type="GO" id="GO:0015086">
    <property type="term" value="F:cadmium ion transmembrane transporter activity"/>
    <property type="evidence" value="ECO:0007669"/>
    <property type="project" value="TreeGrafter"/>
</dbReference>
<accession>A0A0K1JPJ6</accession>
<comment type="subcellular location">
    <subcellularLocation>
        <location evidence="1">Membrane</location>
        <topology evidence="1">Multi-pass membrane protein</topology>
    </subcellularLocation>
</comment>
<dbReference type="AlphaFoldDB" id="A0A0K1JPJ6"/>
<dbReference type="GO" id="GO:0005886">
    <property type="term" value="C:plasma membrane"/>
    <property type="evidence" value="ECO:0007669"/>
    <property type="project" value="TreeGrafter"/>
</dbReference>
<evidence type="ECO:0000313" key="8">
    <source>
        <dbReference type="Proteomes" id="UP000066480"/>
    </source>
</evidence>
<evidence type="ECO:0000256" key="1">
    <source>
        <dbReference type="ARBA" id="ARBA00004141"/>
    </source>
</evidence>
<keyword evidence="5 6" id="KW-0472">Membrane</keyword>
<gene>
    <name evidence="7" type="ORF">VV02_04460</name>
</gene>
<feature type="transmembrane region" description="Helical" evidence="6">
    <location>
        <begin position="66"/>
        <end position="89"/>
    </location>
</feature>
<evidence type="ECO:0000256" key="3">
    <source>
        <dbReference type="ARBA" id="ARBA00022692"/>
    </source>
</evidence>
<protein>
    <submittedName>
        <fullName evidence="7">Manganese transporter</fullName>
    </submittedName>
</protein>
<feature type="transmembrane region" description="Helical" evidence="6">
    <location>
        <begin position="128"/>
        <end position="145"/>
    </location>
</feature>
<keyword evidence="4 6" id="KW-1133">Transmembrane helix</keyword>
<keyword evidence="2" id="KW-0813">Transport</keyword>
<dbReference type="EMBL" id="CP011112">
    <property type="protein sequence ID" value="AKU18639.1"/>
    <property type="molecule type" value="Genomic_DNA"/>
</dbReference>
<dbReference type="Proteomes" id="UP000066480">
    <property type="component" value="Chromosome"/>
</dbReference>
<dbReference type="PATRIC" id="fig|571913.6.peg.912"/>